<feature type="DNA-binding region" description="H-T-H motif" evidence="4">
    <location>
        <begin position="34"/>
        <end position="53"/>
    </location>
</feature>
<dbReference type="Proteomes" id="UP000655868">
    <property type="component" value="Unassembled WGS sequence"/>
</dbReference>
<dbReference type="Pfam" id="PF13305">
    <property type="entry name" value="TetR_C_33"/>
    <property type="match status" value="1"/>
</dbReference>
<dbReference type="Gene3D" id="1.10.357.10">
    <property type="entry name" value="Tetracycline Repressor, domain 2"/>
    <property type="match status" value="1"/>
</dbReference>
<dbReference type="Pfam" id="PF00440">
    <property type="entry name" value="TetR_N"/>
    <property type="match status" value="1"/>
</dbReference>
<reference evidence="6" key="1">
    <citation type="submission" date="2020-12" db="EMBL/GenBank/DDBJ databases">
        <title>Antrihabitans popcorni sp. nov. and Antrihabitans auranticaus sp. nov., isolated from a larva cave.</title>
        <authorList>
            <person name="Lee S.D."/>
            <person name="Kim I.S."/>
        </authorList>
    </citation>
    <scope>NUCLEOTIDE SEQUENCE</scope>
    <source>
        <strain evidence="6">YC3-6</strain>
    </source>
</reference>
<keyword evidence="7" id="KW-1185">Reference proteome</keyword>
<organism evidence="6 7">
    <name type="scientific">Antrihabitans stalagmiti</name>
    <dbReference type="NCBI Taxonomy" id="2799499"/>
    <lineage>
        <taxon>Bacteria</taxon>
        <taxon>Bacillati</taxon>
        <taxon>Actinomycetota</taxon>
        <taxon>Actinomycetes</taxon>
        <taxon>Mycobacteriales</taxon>
        <taxon>Nocardiaceae</taxon>
        <taxon>Antrihabitans</taxon>
    </lineage>
</organism>
<feature type="domain" description="HTH tetR-type" evidence="5">
    <location>
        <begin position="11"/>
        <end position="71"/>
    </location>
</feature>
<evidence type="ECO:0000259" key="5">
    <source>
        <dbReference type="PROSITE" id="PS50977"/>
    </source>
</evidence>
<evidence type="ECO:0000313" key="6">
    <source>
        <dbReference type="EMBL" id="MBJ8339486.1"/>
    </source>
</evidence>
<dbReference type="GO" id="GO:0000976">
    <property type="term" value="F:transcription cis-regulatory region binding"/>
    <property type="evidence" value="ECO:0007669"/>
    <property type="project" value="TreeGrafter"/>
</dbReference>
<dbReference type="PROSITE" id="PS50977">
    <property type="entry name" value="HTH_TETR_2"/>
    <property type="match status" value="1"/>
</dbReference>
<dbReference type="InterPro" id="IPR001647">
    <property type="entry name" value="HTH_TetR"/>
</dbReference>
<protein>
    <submittedName>
        <fullName evidence="6">TetR/AcrR family transcriptional regulator</fullName>
    </submittedName>
</protein>
<proteinExistence type="predicted"/>
<sequence>MVDNVYVESDEPLRGRLIESGVELLDEAGMAAVTLRAITRRAGVSHGAPRRYFPTHNALLAAIAATGVADLNARLAPCFDVREASAPDRLRLLGLQYLAFAQERPEMFTLMFRHDLLDGAGADLRSTTVPMFAAFAAVVTQARGADSQRQAVALWANVHGIAVLATNRSLELAAGTTDFGALIEHSVAVHLA</sequence>
<evidence type="ECO:0000256" key="2">
    <source>
        <dbReference type="ARBA" id="ARBA00023125"/>
    </source>
</evidence>
<accession>A0A934NQB9</accession>
<comment type="caution">
    <text evidence="6">The sequence shown here is derived from an EMBL/GenBank/DDBJ whole genome shotgun (WGS) entry which is preliminary data.</text>
</comment>
<dbReference type="GO" id="GO:0003700">
    <property type="term" value="F:DNA-binding transcription factor activity"/>
    <property type="evidence" value="ECO:0007669"/>
    <property type="project" value="TreeGrafter"/>
</dbReference>
<gene>
    <name evidence="6" type="ORF">JGU71_11370</name>
</gene>
<dbReference type="PANTHER" id="PTHR30055">
    <property type="entry name" value="HTH-TYPE TRANSCRIPTIONAL REGULATOR RUTR"/>
    <property type="match status" value="1"/>
</dbReference>
<dbReference type="AlphaFoldDB" id="A0A934NQB9"/>
<keyword evidence="1" id="KW-0805">Transcription regulation</keyword>
<dbReference type="InterPro" id="IPR025996">
    <property type="entry name" value="MT1864/Rv1816-like_C"/>
</dbReference>
<dbReference type="InterPro" id="IPR050109">
    <property type="entry name" value="HTH-type_TetR-like_transc_reg"/>
</dbReference>
<evidence type="ECO:0000313" key="7">
    <source>
        <dbReference type="Proteomes" id="UP000655868"/>
    </source>
</evidence>
<dbReference type="InterPro" id="IPR009057">
    <property type="entry name" value="Homeodomain-like_sf"/>
</dbReference>
<dbReference type="SUPFAM" id="SSF46689">
    <property type="entry name" value="Homeodomain-like"/>
    <property type="match status" value="1"/>
</dbReference>
<dbReference type="PANTHER" id="PTHR30055:SF220">
    <property type="entry name" value="TETR-FAMILY REGULATORY PROTEIN"/>
    <property type="match status" value="1"/>
</dbReference>
<keyword evidence="2 4" id="KW-0238">DNA-binding</keyword>
<evidence type="ECO:0000256" key="4">
    <source>
        <dbReference type="PROSITE-ProRule" id="PRU00335"/>
    </source>
</evidence>
<name>A0A934NQB9_9NOCA</name>
<evidence type="ECO:0000256" key="3">
    <source>
        <dbReference type="ARBA" id="ARBA00023163"/>
    </source>
</evidence>
<dbReference type="RefSeq" id="WP_199704562.1">
    <property type="nucleotide sequence ID" value="NZ_JAEMNV010000003.1"/>
</dbReference>
<dbReference type="EMBL" id="JAEMNV010000003">
    <property type="protein sequence ID" value="MBJ8339486.1"/>
    <property type="molecule type" value="Genomic_DNA"/>
</dbReference>
<dbReference type="SUPFAM" id="SSF48498">
    <property type="entry name" value="Tetracyclin repressor-like, C-terminal domain"/>
    <property type="match status" value="1"/>
</dbReference>
<dbReference type="InterPro" id="IPR036271">
    <property type="entry name" value="Tet_transcr_reg_TetR-rel_C_sf"/>
</dbReference>
<keyword evidence="3" id="KW-0804">Transcription</keyword>
<evidence type="ECO:0000256" key="1">
    <source>
        <dbReference type="ARBA" id="ARBA00023015"/>
    </source>
</evidence>